<dbReference type="Gene3D" id="3.40.190.10">
    <property type="entry name" value="Periplasmic binding protein-like II"/>
    <property type="match status" value="2"/>
</dbReference>
<dbReference type="Proteomes" id="UP001301140">
    <property type="component" value="Unassembled WGS sequence"/>
</dbReference>
<dbReference type="Pfam" id="PF00497">
    <property type="entry name" value="SBP_bac_3"/>
    <property type="match status" value="1"/>
</dbReference>
<dbReference type="AlphaFoldDB" id="A0AAP3UXI8"/>
<sequence length="302" mass="32949">MRSKDKSAEGVGRRSLFGLGAAVGVAGAAGSALFGARAAQAQLVDTSKSKLQQVLDRGHLIVGTGSTNPPWHFEDDTGKLVGMDIDMSRLLAKNLFDDPEKVEFVLQGSDARIPSLITDRVDIVVQWMTITPGRAQQVEFTVPYYREGVGLLMMADGGRFKKFDEVKAAGSDATIGAMQNVFIEDWVHQALPEARVDQFESPDATVQALNAGRVDAYLGDQSAIRWLMQQAPGRYVDGGYGWMPNSYASAVKPGDPVWLNWVNTVYREAMLGVDFPTFSASYKKWFGIDLATPKVGFPTEFS</sequence>
<evidence type="ECO:0000256" key="3">
    <source>
        <dbReference type="ARBA" id="ARBA00022729"/>
    </source>
</evidence>
<dbReference type="GO" id="GO:0006865">
    <property type="term" value="P:amino acid transport"/>
    <property type="evidence" value="ECO:0007669"/>
    <property type="project" value="TreeGrafter"/>
</dbReference>
<feature type="domain" description="Solute-binding protein family 3/N-terminal" evidence="4">
    <location>
        <begin position="59"/>
        <end position="289"/>
    </location>
</feature>
<organism evidence="5 6">
    <name type="scientific">Marinimicrococcus flavescens</name>
    <dbReference type="NCBI Taxonomy" id="3031815"/>
    <lineage>
        <taxon>Bacteria</taxon>
        <taxon>Pseudomonadati</taxon>
        <taxon>Pseudomonadota</taxon>
        <taxon>Alphaproteobacteria</taxon>
        <taxon>Geminicoccales</taxon>
        <taxon>Geminicoccaceae</taxon>
        <taxon>Marinimicrococcus</taxon>
    </lineage>
</organism>
<dbReference type="InterPro" id="IPR006311">
    <property type="entry name" value="TAT_signal"/>
</dbReference>
<dbReference type="PANTHER" id="PTHR30085">
    <property type="entry name" value="AMINO ACID ABC TRANSPORTER PERMEASE"/>
    <property type="match status" value="1"/>
</dbReference>
<proteinExistence type="inferred from homology"/>
<gene>
    <name evidence="5" type="ORF">PZ740_02085</name>
</gene>
<keyword evidence="2" id="KW-0813">Transport</keyword>
<evidence type="ECO:0000313" key="6">
    <source>
        <dbReference type="Proteomes" id="UP001301140"/>
    </source>
</evidence>
<dbReference type="PROSITE" id="PS51318">
    <property type="entry name" value="TAT"/>
    <property type="match status" value="1"/>
</dbReference>
<dbReference type="GO" id="GO:0005576">
    <property type="term" value="C:extracellular region"/>
    <property type="evidence" value="ECO:0007669"/>
    <property type="project" value="TreeGrafter"/>
</dbReference>
<dbReference type="SMART" id="SM00062">
    <property type="entry name" value="PBPb"/>
    <property type="match status" value="1"/>
</dbReference>
<dbReference type="PANTHER" id="PTHR30085:SF6">
    <property type="entry name" value="ABC TRANSPORTER GLUTAMINE-BINDING PROTEIN GLNH"/>
    <property type="match status" value="1"/>
</dbReference>
<comment type="similarity">
    <text evidence="1">Belongs to the bacterial solute-binding protein 3 family.</text>
</comment>
<keyword evidence="3" id="KW-0732">Signal</keyword>
<protein>
    <submittedName>
        <fullName evidence="5">Transporter substrate-binding domain-containing protein</fullName>
    </submittedName>
</protein>
<accession>A0AAP3UXI8</accession>
<evidence type="ECO:0000256" key="2">
    <source>
        <dbReference type="ARBA" id="ARBA00022448"/>
    </source>
</evidence>
<dbReference type="InterPro" id="IPR051455">
    <property type="entry name" value="Bact_solute-bind_prot3"/>
</dbReference>
<dbReference type="GO" id="GO:0030288">
    <property type="term" value="C:outer membrane-bounded periplasmic space"/>
    <property type="evidence" value="ECO:0007669"/>
    <property type="project" value="TreeGrafter"/>
</dbReference>
<dbReference type="SUPFAM" id="SSF53850">
    <property type="entry name" value="Periplasmic binding protein-like II"/>
    <property type="match status" value="1"/>
</dbReference>
<keyword evidence="6" id="KW-1185">Reference proteome</keyword>
<comment type="caution">
    <text evidence="5">The sequence shown here is derived from an EMBL/GenBank/DDBJ whole genome shotgun (WGS) entry which is preliminary data.</text>
</comment>
<name>A0AAP3UXI8_9PROT</name>
<evidence type="ECO:0000259" key="4">
    <source>
        <dbReference type="SMART" id="SM00062"/>
    </source>
</evidence>
<dbReference type="InterPro" id="IPR001638">
    <property type="entry name" value="Solute-binding_3/MltF_N"/>
</dbReference>
<reference evidence="5 6" key="1">
    <citation type="submission" date="2023-03" db="EMBL/GenBank/DDBJ databases">
        <title>YIM 152171 draft genome.</title>
        <authorList>
            <person name="Yang Z."/>
        </authorList>
    </citation>
    <scope>NUCLEOTIDE SEQUENCE [LARGE SCALE GENOMIC DNA]</scope>
    <source>
        <strain evidence="5 6">YIM 152171</strain>
    </source>
</reference>
<evidence type="ECO:0000256" key="1">
    <source>
        <dbReference type="ARBA" id="ARBA00010333"/>
    </source>
</evidence>
<dbReference type="EMBL" id="JARGEQ010000013">
    <property type="protein sequence ID" value="MDF1585172.1"/>
    <property type="molecule type" value="Genomic_DNA"/>
</dbReference>
<dbReference type="RefSeq" id="WP_327787584.1">
    <property type="nucleotide sequence ID" value="NZ_JARGEQ010000013.1"/>
</dbReference>
<evidence type="ECO:0000313" key="5">
    <source>
        <dbReference type="EMBL" id="MDF1585172.1"/>
    </source>
</evidence>